<dbReference type="PROSITE" id="PS00086">
    <property type="entry name" value="CYTOCHROME_P450"/>
    <property type="match status" value="1"/>
</dbReference>
<dbReference type="InterPro" id="IPR017972">
    <property type="entry name" value="Cyt_P450_CS"/>
</dbReference>
<evidence type="ECO:0000256" key="5">
    <source>
        <dbReference type="ARBA" id="ARBA00022723"/>
    </source>
</evidence>
<dbReference type="GO" id="GO:0033772">
    <property type="term" value="F:flavonoid 3',5'-hydroxylase activity"/>
    <property type="evidence" value="ECO:0007669"/>
    <property type="project" value="UniProtKB-EC"/>
</dbReference>
<comment type="pathway">
    <text evidence="2">Pigment biosynthesis; anthocyanin biosynthesis.</text>
</comment>
<dbReference type="EMBL" id="AWWV01009279">
    <property type="protein sequence ID" value="OMO87165.1"/>
    <property type="molecule type" value="Genomic_DNA"/>
</dbReference>
<reference evidence="16 17" key="1">
    <citation type="submission" date="2013-09" db="EMBL/GenBank/DDBJ databases">
        <title>Corchorus capsularis genome sequencing.</title>
        <authorList>
            <person name="Alam M."/>
            <person name="Haque M.S."/>
            <person name="Islam M.S."/>
            <person name="Emdad E.M."/>
            <person name="Islam M.M."/>
            <person name="Ahmed B."/>
            <person name="Halim A."/>
            <person name="Hossen Q.M.M."/>
            <person name="Hossain M.Z."/>
            <person name="Ahmed R."/>
            <person name="Khan M.M."/>
            <person name="Islam R."/>
            <person name="Rashid M.M."/>
            <person name="Khan S.A."/>
            <person name="Rahman M.S."/>
            <person name="Alam M."/>
        </authorList>
    </citation>
    <scope>NUCLEOTIDE SEQUENCE [LARGE SCALE GENOMIC DNA]</scope>
    <source>
        <strain evidence="17">cv. CVL-1</strain>
        <tissue evidence="16">Whole seedling</tissue>
    </source>
</reference>
<evidence type="ECO:0000313" key="17">
    <source>
        <dbReference type="Proteomes" id="UP000188268"/>
    </source>
</evidence>
<dbReference type="InterPro" id="IPR001128">
    <property type="entry name" value="Cyt_P450"/>
</dbReference>
<comment type="caution">
    <text evidence="16">The sequence shown here is derived from an EMBL/GenBank/DDBJ whole genome shotgun (WGS) entry which is preliminary data.</text>
</comment>
<dbReference type="SUPFAM" id="SSF48264">
    <property type="entry name" value="Cytochrome P450"/>
    <property type="match status" value="1"/>
</dbReference>
<dbReference type="Proteomes" id="UP000188268">
    <property type="component" value="Unassembled WGS sequence"/>
</dbReference>
<evidence type="ECO:0000256" key="6">
    <source>
        <dbReference type="ARBA" id="ARBA00022857"/>
    </source>
</evidence>
<feature type="binding site" description="axial binding residue" evidence="13">
    <location>
        <position position="446"/>
    </location>
    <ligand>
        <name>heme</name>
        <dbReference type="ChEBI" id="CHEBI:30413"/>
    </ligand>
    <ligandPart>
        <name>Fe</name>
        <dbReference type="ChEBI" id="CHEBI:18248"/>
    </ligandPart>
</feature>
<evidence type="ECO:0000256" key="2">
    <source>
        <dbReference type="ARBA" id="ARBA00004935"/>
    </source>
</evidence>
<evidence type="ECO:0000313" key="16">
    <source>
        <dbReference type="EMBL" id="OMO87165.1"/>
    </source>
</evidence>
<comment type="similarity">
    <text evidence="3 14">Belongs to the cytochrome P450 family.</text>
</comment>
<keyword evidence="8 13" id="KW-0408">Iron</keyword>
<dbReference type="PANTHER" id="PTHR47944:SF18">
    <property type="entry name" value="FLAVONOID 3'-MONOOXYGENASE"/>
    <property type="match status" value="1"/>
</dbReference>
<evidence type="ECO:0000256" key="7">
    <source>
        <dbReference type="ARBA" id="ARBA00023002"/>
    </source>
</evidence>
<dbReference type="OMA" id="TEPCKVQ"/>
<evidence type="ECO:0000256" key="3">
    <source>
        <dbReference type="ARBA" id="ARBA00010617"/>
    </source>
</evidence>
<keyword evidence="6" id="KW-0521">NADP</keyword>
<dbReference type="Gramene" id="OMO87165">
    <property type="protein sequence ID" value="OMO87165"/>
    <property type="gene ID" value="CCACVL1_09220"/>
</dbReference>
<dbReference type="CDD" id="cd20657">
    <property type="entry name" value="CYP75"/>
    <property type="match status" value="1"/>
</dbReference>
<dbReference type="InterPro" id="IPR036396">
    <property type="entry name" value="Cyt_P450_sf"/>
</dbReference>
<evidence type="ECO:0000256" key="13">
    <source>
        <dbReference type="PIRSR" id="PIRSR602401-1"/>
    </source>
</evidence>
<keyword evidence="4 13" id="KW-0349">Heme</keyword>
<evidence type="ECO:0000256" key="10">
    <source>
        <dbReference type="ARBA" id="ARBA00050521"/>
    </source>
</evidence>
<keyword evidence="15" id="KW-1133">Transmembrane helix</keyword>
<evidence type="ECO:0000256" key="9">
    <source>
        <dbReference type="ARBA" id="ARBA00023033"/>
    </source>
</evidence>
<evidence type="ECO:0000256" key="1">
    <source>
        <dbReference type="ARBA" id="ARBA00001971"/>
    </source>
</evidence>
<name>A0A1R3IX70_COCAP</name>
<dbReference type="STRING" id="210143.A0A1R3IX70"/>
<evidence type="ECO:0000256" key="4">
    <source>
        <dbReference type="ARBA" id="ARBA00022617"/>
    </source>
</evidence>
<gene>
    <name evidence="16" type="ORF">CCACVL1_09220</name>
</gene>
<keyword evidence="5 13" id="KW-0479">Metal-binding</keyword>
<evidence type="ECO:0000256" key="15">
    <source>
        <dbReference type="SAM" id="Phobius"/>
    </source>
</evidence>
<keyword evidence="7 14" id="KW-0560">Oxidoreductase</keyword>
<dbReference type="AlphaFoldDB" id="A0A1R3IX70"/>
<comment type="catalytic activity">
    <reaction evidence="10">
        <text>a 3',5'-unsubstituted flavanone + 2 reduced [NADPH--hemoprotein reductase] + 2 O2 = a 3',5'-dihydroxyflavanone + 2 oxidized [NADPH--hemoprotein reductase] + 2 H2O + 2 H(+)</text>
        <dbReference type="Rhea" id="RHEA:55448"/>
        <dbReference type="Rhea" id="RHEA-COMP:11964"/>
        <dbReference type="Rhea" id="RHEA-COMP:11965"/>
        <dbReference type="ChEBI" id="CHEBI:15377"/>
        <dbReference type="ChEBI" id="CHEBI:15378"/>
        <dbReference type="ChEBI" id="CHEBI:15379"/>
        <dbReference type="ChEBI" id="CHEBI:48025"/>
        <dbReference type="ChEBI" id="CHEBI:57618"/>
        <dbReference type="ChEBI" id="CHEBI:58210"/>
        <dbReference type="ChEBI" id="CHEBI:138897"/>
        <dbReference type="EC" id="1.14.14.81"/>
    </reaction>
</comment>
<evidence type="ECO:0000256" key="8">
    <source>
        <dbReference type="ARBA" id="ARBA00023004"/>
    </source>
</evidence>
<organism evidence="16 17">
    <name type="scientific">Corchorus capsularis</name>
    <name type="common">Jute</name>
    <dbReference type="NCBI Taxonomy" id="210143"/>
    <lineage>
        <taxon>Eukaryota</taxon>
        <taxon>Viridiplantae</taxon>
        <taxon>Streptophyta</taxon>
        <taxon>Embryophyta</taxon>
        <taxon>Tracheophyta</taxon>
        <taxon>Spermatophyta</taxon>
        <taxon>Magnoliopsida</taxon>
        <taxon>eudicotyledons</taxon>
        <taxon>Gunneridae</taxon>
        <taxon>Pentapetalae</taxon>
        <taxon>rosids</taxon>
        <taxon>malvids</taxon>
        <taxon>Malvales</taxon>
        <taxon>Malvaceae</taxon>
        <taxon>Grewioideae</taxon>
        <taxon>Apeibeae</taxon>
        <taxon>Corchorus</taxon>
    </lineage>
</organism>
<evidence type="ECO:0000256" key="14">
    <source>
        <dbReference type="RuleBase" id="RU000461"/>
    </source>
</evidence>
<feature type="transmembrane region" description="Helical" evidence="15">
    <location>
        <begin position="6"/>
        <end position="25"/>
    </location>
</feature>
<evidence type="ECO:0000256" key="11">
    <source>
        <dbReference type="ARBA" id="ARBA00058000"/>
    </source>
</evidence>
<accession>A0A1R3IX70</accession>
<keyword evidence="9 14" id="KW-0503">Monooxygenase</keyword>
<protein>
    <recommendedName>
        <fullName evidence="12">flavonoid 3',5'-hydroxylase</fullName>
        <ecNumber evidence="12">1.14.14.81</ecNumber>
    </recommendedName>
</protein>
<dbReference type="EC" id="1.14.14.81" evidence="12"/>
<dbReference type="Pfam" id="PF00067">
    <property type="entry name" value="p450"/>
    <property type="match status" value="1"/>
</dbReference>
<keyword evidence="15" id="KW-0812">Transmembrane</keyword>
<comment type="cofactor">
    <cofactor evidence="1 13">
        <name>heme</name>
        <dbReference type="ChEBI" id="CHEBI:30413"/>
    </cofactor>
</comment>
<dbReference type="GO" id="GO:0005506">
    <property type="term" value="F:iron ion binding"/>
    <property type="evidence" value="ECO:0007669"/>
    <property type="project" value="InterPro"/>
</dbReference>
<dbReference type="Gene3D" id="1.10.630.10">
    <property type="entry name" value="Cytochrome P450"/>
    <property type="match status" value="1"/>
</dbReference>
<keyword evidence="15" id="KW-0472">Membrane</keyword>
<keyword evidence="17" id="KW-1185">Reference proteome</keyword>
<dbReference type="PANTHER" id="PTHR47944">
    <property type="entry name" value="CYTOCHROME P450 98A9"/>
    <property type="match status" value="1"/>
</dbReference>
<dbReference type="PRINTS" id="PR00385">
    <property type="entry name" value="P450"/>
</dbReference>
<proteinExistence type="inferred from homology"/>
<dbReference type="InterPro" id="IPR002401">
    <property type="entry name" value="Cyt_P450_E_grp-I"/>
</dbReference>
<comment type="function">
    <text evidence="11">Catalyzes the 3'5'-hydroxylation of naringenin and eriodictyol to form 5,7,3,'4',5'-pentahydroxyflavanone and 3',5'-hydroxylation of dihydrokaempferol and dihydroquercetin to form dihydromyricetin.</text>
</comment>
<dbReference type="PRINTS" id="PR00463">
    <property type="entry name" value="EP450I"/>
</dbReference>
<dbReference type="GO" id="GO:0020037">
    <property type="term" value="F:heme binding"/>
    <property type="evidence" value="ECO:0007669"/>
    <property type="project" value="InterPro"/>
</dbReference>
<dbReference type="OrthoDB" id="2789670at2759"/>
<dbReference type="FunFam" id="1.10.630.10:FF:000111">
    <property type="entry name" value="Flavonoid 3',5'-hydroxylase 2"/>
    <property type="match status" value="1"/>
</dbReference>
<sequence>MAVDPYLLRELLSAVILFFITRYFIASLVRRSTRTLPPGPKGWPVVGALPLLGSMPHVTLAKLAQKYGPVMHLKMGTCDMVVASTPDAARAFLKTLDLNFSNRPPNAGATHLAYNSQDMVFADYGPRWKLLRKLSNLHMLGGKALEDWTQVRAVELGHMVRAMCESSRKGEPVVVPEMLTYAMANMIGQVILSRRVFVTKGSESNEFKDMVVELMTSAGIFNIGDFIPSIAWMDLQGIEGEMKKLHKRWDALLTKMMQEHAETAPQRKGKPDFLDVIMANTDNSEAEKLSLTNVKALLLNLFTAGTDTSSSVIEWALAEMMKNPSILNKAHEEMDKVIGRDRRLEESDIPKLAYLQAICKETFRKHPSTPLNLPRVSTQACEINGYYIPKDTRLSVNIWAIGRDPQVWENPLDFTPERFLSGKNAKIDPRGNDFELIPFGAGRRICAGTRMGIVLVEYILGTLVHSFEWMIPNGTELNMDDTFGLALQKAVPLSAMVRPRLTPTAYLS</sequence>
<evidence type="ECO:0000256" key="12">
    <source>
        <dbReference type="ARBA" id="ARBA00066564"/>
    </source>
</evidence>